<protein>
    <submittedName>
        <fullName evidence="1">Uncharacterized protein</fullName>
    </submittedName>
</protein>
<evidence type="ECO:0000313" key="2">
    <source>
        <dbReference type="Proteomes" id="UP001187415"/>
    </source>
</evidence>
<keyword evidence="2" id="KW-1185">Reference proteome</keyword>
<dbReference type="Proteomes" id="UP001187415">
    <property type="component" value="Unassembled WGS sequence"/>
</dbReference>
<dbReference type="EMBL" id="JAUPFM010000012">
    <property type="protein sequence ID" value="KAK2835238.1"/>
    <property type="molecule type" value="Genomic_DNA"/>
</dbReference>
<reference evidence="1" key="1">
    <citation type="submission" date="2023-07" db="EMBL/GenBank/DDBJ databases">
        <title>Chromosome-level Genome Assembly of Striped Snakehead (Channa striata).</title>
        <authorList>
            <person name="Liu H."/>
        </authorList>
    </citation>
    <scope>NUCLEOTIDE SEQUENCE</scope>
    <source>
        <strain evidence="1">Gz</strain>
        <tissue evidence="1">Muscle</tissue>
    </source>
</reference>
<name>A0AA88MCV0_CHASR</name>
<comment type="caution">
    <text evidence="1">The sequence shown here is derived from an EMBL/GenBank/DDBJ whole genome shotgun (WGS) entry which is preliminary data.</text>
</comment>
<evidence type="ECO:0000313" key="1">
    <source>
        <dbReference type="EMBL" id="KAK2835238.1"/>
    </source>
</evidence>
<dbReference type="AlphaFoldDB" id="A0AA88MCV0"/>
<proteinExistence type="predicted"/>
<organism evidence="1 2">
    <name type="scientific">Channa striata</name>
    <name type="common">Snakehead murrel</name>
    <name type="synonym">Ophicephalus striatus</name>
    <dbReference type="NCBI Taxonomy" id="64152"/>
    <lineage>
        <taxon>Eukaryota</taxon>
        <taxon>Metazoa</taxon>
        <taxon>Chordata</taxon>
        <taxon>Craniata</taxon>
        <taxon>Vertebrata</taxon>
        <taxon>Euteleostomi</taxon>
        <taxon>Actinopterygii</taxon>
        <taxon>Neopterygii</taxon>
        <taxon>Teleostei</taxon>
        <taxon>Neoteleostei</taxon>
        <taxon>Acanthomorphata</taxon>
        <taxon>Anabantaria</taxon>
        <taxon>Anabantiformes</taxon>
        <taxon>Channoidei</taxon>
        <taxon>Channidae</taxon>
        <taxon>Channa</taxon>
    </lineage>
</organism>
<gene>
    <name evidence="1" type="ORF">Q5P01_015722</name>
</gene>
<accession>A0AA88MCV0</accession>
<sequence length="75" mass="8541">MLQRCANDVLPNSNPSSSLWLKVCNPSHLCNCLTQHSSLFIWRCLGRPSWCSQQHFLFLPKVDRVTLTLSPLEAT</sequence>